<dbReference type="Proteomes" id="UP000277582">
    <property type="component" value="Unassembled WGS sequence"/>
</dbReference>
<evidence type="ECO:0000313" key="2">
    <source>
        <dbReference type="Proteomes" id="UP000277582"/>
    </source>
</evidence>
<reference evidence="1 2" key="1">
    <citation type="submission" date="2018-10" db="EMBL/GenBank/DDBJ databases">
        <title>Co-occurring genomic capacity for anaerobic methane metabolism and dissimilatory sulfite reduction discovered in the Korarchaeota.</title>
        <authorList>
            <person name="Mckay L.J."/>
            <person name="Dlakic M."/>
            <person name="Fields M.W."/>
            <person name="Delmont T.O."/>
            <person name="Eren A.M."/>
            <person name="Jay Z.J."/>
            <person name="Klingelsmith K.B."/>
            <person name="Rusch D.B."/>
            <person name="Inskeep W.P."/>
        </authorList>
    </citation>
    <scope>NUCLEOTIDE SEQUENCE [LARGE SCALE GENOMIC DNA]</scope>
    <source>
        <strain evidence="1 2">MDKW</strain>
    </source>
</reference>
<sequence>MFNAASRLSHYLRYKERLQQKAKREGKEPYSGPINWLSRLNRKKEGWIFENPPPDAIPKNTDGGQVSASSYLMKYLGKTMRLVSAIVEGKKLPKRHKLVIFYWFLRIPFFSFSPSLRDKKKKITAGWKFLGSLYMRAQSM</sequence>
<gene>
    <name evidence="1" type="ORF">D6D85_13845</name>
</gene>
<dbReference type="AlphaFoldDB" id="A0A3R9QSY6"/>
<keyword evidence="2" id="KW-1185">Reference proteome</keyword>
<organism evidence="1 2">
    <name type="scientific">Candidatus Methanodesulfokora washburnensis</name>
    <dbReference type="NCBI Taxonomy" id="2478471"/>
    <lineage>
        <taxon>Archaea</taxon>
        <taxon>Thermoproteota</taxon>
        <taxon>Candidatus Korarchaeia</taxon>
        <taxon>Candidatus Korarchaeia incertae sedis</taxon>
        <taxon>Candidatus Methanodesulfokora</taxon>
    </lineage>
</organism>
<proteinExistence type="predicted"/>
<comment type="caution">
    <text evidence="1">The sequence shown here is derived from an EMBL/GenBank/DDBJ whole genome shotgun (WGS) entry which is preliminary data.</text>
</comment>
<evidence type="ECO:0000313" key="1">
    <source>
        <dbReference type="EMBL" id="RSN72430.1"/>
    </source>
</evidence>
<dbReference type="EMBL" id="RCOS01000154">
    <property type="protein sequence ID" value="RSN72430.1"/>
    <property type="molecule type" value="Genomic_DNA"/>
</dbReference>
<protein>
    <submittedName>
        <fullName evidence="1">Uncharacterized protein</fullName>
    </submittedName>
</protein>
<accession>A0A3R9QSY6</accession>
<name>A0A3R9QSY6_9CREN</name>